<evidence type="ECO:0000256" key="1">
    <source>
        <dbReference type="SAM" id="MobiDB-lite"/>
    </source>
</evidence>
<evidence type="ECO:0000313" key="3">
    <source>
        <dbReference type="Proteomes" id="UP001162164"/>
    </source>
</evidence>
<keyword evidence="3" id="KW-1185">Reference proteome</keyword>
<name>A0ABQ9JKG8_9CUCU</name>
<evidence type="ECO:0000313" key="2">
    <source>
        <dbReference type="EMBL" id="KAJ8978113.1"/>
    </source>
</evidence>
<organism evidence="2 3">
    <name type="scientific">Molorchus minor</name>
    <dbReference type="NCBI Taxonomy" id="1323400"/>
    <lineage>
        <taxon>Eukaryota</taxon>
        <taxon>Metazoa</taxon>
        <taxon>Ecdysozoa</taxon>
        <taxon>Arthropoda</taxon>
        <taxon>Hexapoda</taxon>
        <taxon>Insecta</taxon>
        <taxon>Pterygota</taxon>
        <taxon>Neoptera</taxon>
        <taxon>Endopterygota</taxon>
        <taxon>Coleoptera</taxon>
        <taxon>Polyphaga</taxon>
        <taxon>Cucujiformia</taxon>
        <taxon>Chrysomeloidea</taxon>
        <taxon>Cerambycidae</taxon>
        <taxon>Lamiinae</taxon>
        <taxon>Monochamini</taxon>
        <taxon>Molorchus</taxon>
    </lineage>
</organism>
<feature type="region of interest" description="Disordered" evidence="1">
    <location>
        <begin position="64"/>
        <end position="92"/>
    </location>
</feature>
<dbReference type="Proteomes" id="UP001162164">
    <property type="component" value="Unassembled WGS sequence"/>
</dbReference>
<gene>
    <name evidence="2" type="ORF">NQ317_015923</name>
</gene>
<reference evidence="2" key="1">
    <citation type="journal article" date="2023" name="Insect Mol. Biol.">
        <title>Genome sequencing provides insights into the evolution of gene families encoding plant cell wall-degrading enzymes in longhorned beetles.</title>
        <authorList>
            <person name="Shin N.R."/>
            <person name="Okamura Y."/>
            <person name="Kirsch R."/>
            <person name="Pauchet Y."/>
        </authorList>
    </citation>
    <scope>NUCLEOTIDE SEQUENCE</scope>
    <source>
        <strain evidence="2">MMC_N1</strain>
    </source>
</reference>
<protein>
    <submittedName>
        <fullName evidence="2">Uncharacterized protein</fullName>
    </submittedName>
</protein>
<dbReference type="EMBL" id="JAPWTJ010000472">
    <property type="protein sequence ID" value="KAJ8978113.1"/>
    <property type="molecule type" value="Genomic_DNA"/>
</dbReference>
<accession>A0ABQ9JKG8</accession>
<sequence length="92" mass="10291">MRGPPLGQVHLYWTVVNTKSTEGVPSGSSHIQKWKPLSRNLPLPSKFGLRSCDREPRILQRSLHFPSPAEEVNQAADVGTKLQDRTQVNKSC</sequence>
<proteinExistence type="predicted"/>
<comment type="caution">
    <text evidence="2">The sequence shown here is derived from an EMBL/GenBank/DDBJ whole genome shotgun (WGS) entry which is preliminary data.</text>
</comment>